<evidence type="ECO:0000313" key="2">
    <source>
        <dbReference type="Proteomes" id="UP001589890"/>
    </source>
</evidence>
<dbReference type="RefSeq" id="WP_380049534.1">
    <property type="nucleotide sequence ID" value="NZ_JBHLTC010000023.1"/>
</dbReference>
<accession>A0ABV6QNP2</accession>
<organism evidence="1 2">
    <name type="scientific">Kribbella deserti</name>
    <dbReference type="NCBI Taxonomy" id="1926257"/>
    <lineage>
        <taxon>Bacteria</taxon>
        <taxon>Bacillati</taxon>
        <taxon>Actinomycetota</taxon>
        <taxon>Actinomycetes</taxon>
        <taxon>Propionibacteriales</taxon>
        <taxon>Kribbellaceae</taxon>
        <taxon>Kribbella</taxon>
    </lineage>
</organism>
<protein>
    <submittedName>
        <fullName evidence="1">Uncharacterized protein</fullName>
    </submittedName>
</protein>
<reference evidence="1 2" key="1">
    <citation type="submission" date="2024-09" db="EMBL/GenBank/DDBJ databases">
        <authorList>
            <person name="Sun Q."/>
            <person name="Mori K."/>
        </authorList>
    </citation>
    <scope>NUCLEOTIDE SEQUENCE [LARGE SCALE GENOMIC DNA]</scope>
    <source>
        <strain evidence="1 2">CGMCC 1.15906</strain>
    </source>
</reference>
<proteinExistence type="predicted"/>
<gene>
    <name evidence="1" type="ORF">ACFFGN_19445</name>
</gene>
<name>A0ABV6QNP2_9ACTN</name>
<evidence type="ECO:0000313" key="1">
    <source>
        <dbReference type="EMBL" id="MFC0626263.1"/>
    </source>
</evidence>
<sequence>MLVTVGLGVGVGVADGVGAGVLALADGDGELEPDSPAQAVSEMVSTAADSSGNKVDFGMSISGIRAW</sequence>
<keyword evidence="2" id="KW-1185">Reference proteome</keyword>
<dbReference type="Proteomes" id="UP001589890">
    <property type="component" value="Unassembled WGS sequence"/>
</dbReference>
<comment type="caution">
    <text evidence="1">The sequence shown here is derived from an EMBL/GenBank/DDBJ whole genome shotgun (WGS) entry which is preliminary data.</text>
</comment>
<dbReference type="EMBL" id="JBHLTC010000023">
    <property type="protein sequence ID" value="MFC0626263.1"/>
    <property type="molecule type" value="Genomic_DNA"/>
</dbReference>